<comment type="subcellular location">
    <subcellularLocation>
        <location evidence="1">Nucleus</location>
    </subcellularLocation>
</comment>
<dbReference type="InterPro" id="IPR007219">
    <property type="entry name" value="XnlR_reg_dom"/>
</dbReference>
<protein>
    <recommendedName>
        <fullName evidence="10">Zn(2)-C6 fungal-type domain-containing protein</fullName>
    </recommendedName>
</protein>
<evidence type="ECO:0000256" key="2">
    <source>
        <dbReference type="ARBA" id="ARBA00022723"/>
    </source>
</evidence>
<keyword evidence="4" id="KW-0805">Transcription regulation</keyword>
<dbReference type="GO" id="GO:0000435">
    <property type="term" value="P:positive regulation of transcription from RNA polymerase II promoter by galactose"/>
    <property type="evidence" value="ECO:0007669"/>
    <property type="project" value="TreeGrafter"/>
</dbReference>
<dbReference type="SMART" id="SM00066">
    <property type="entry name" value="GAL4"/>
    <property type="match status" value="1"/>
</dbReference>
<evidence type="ECO:0000313" key="11">
    <source>
        <dbReference type="EMBL" id="RDW79679.1"/>
    </source>
</evidence>
<dbReference type="EMBL" id="PDLM01000004">
    <property type="protein sequence ID" value="RDW79679.1"/>
    <property type="molecule type" value="Genomic_DNA"/>
</dbReference>
<dbReference type="GO" id="GO:0000978">
    <property type="term" value="F:RNA polymerase II cis-regulatory region sequence-specific DNA binding"/>
    <property type="evidence" value="ECO:0007669"/>
    <property type="project" value="TreeGrafter"/>
</dbReference>
<evidence type="ECO:0000256" key="5">
    <source>
        <dbReference type="ARBA" id="ARBA00023125"/>
    </source>
</evidence>
<dbReference type="Pfam" id="PF04082">
    <property type="entry name" value="Fungal_trans"/>
    <property type="match status" value="1"/>
</dbReference>
<keyword evidence="12" id="KW-1185">Reference proteome</keyword>
<keyword evidence="5" id="KW-0238">DNA-binding</keyword>
<evidence type="ECO:0000256" key="8">
    <source>
        <dbReference type="ARBA" id="ARBA00023242"/>
    </source>
</evidence>
<dbReference type="GO" id="GO:0008270">
    <property type="term" value="F:zinc ion binding"/>
    <property type="evidence" value="ECO:0007669"/>
    <property type="project" value="InterPro"/>
</dbReference>
<evidence type="ECO:0000313" key="12">
    <source>
        <dbReference type="Proteomes" id="UP000256645"/>
    </source>
</evidence>
<dbReference type="InterPro" id="IPR036864">
    <property type="entry name" value="Zn2-C6_fun-type_DNA-bd_sf"/>
</dbReference>
<keyword evidence="7" id="KW-0804">Transcription</keyword>
<evidence type="ECO:0000256" key="3">
    <source>
        <dbReference type="ARBA" id="ARBA00022833"/>
    </source>
</evidence>
<dbReference type="OrthoDB" id="2283488at2759"/>
<keyword evidence="8" id="KW-0539">Nucleus</keyword>
<evidence type="ECO:0000256" key="7">
    <source>
        <dbReference type="ARBA" id="ARBA00023163"/>
    </source>
</evidence>
<dbReference type="GO" id="GO:0000981">
    <property type="term" value="F:DNA-binding transcription factor activity, RNA polymerase II-specific"/>
    <property type="evidence" value="ECO:0007669"/>
    <property type="project" value="InterPro"/>
</dbReference>
<dbReference type="SUPFAM" id="SSF57701">
    <property type="entry name" value="Zn2/Cys6 DNA-binding domain"/>
    <property type="match status" value="1"/>
</dbReference>
<dbReference type="Proteomes" id="UP000256645">
    <property type="component" value="Unassembled WGS sequence"/>
</dbReference>
<sequence>MSTEYFSSAPWKCDACRARKFKCSKEHPVCSPCAKQGKTCVYSPKVSRTALTRENLTRAEDRVRDLESVFSVLLPHVDLESFLLSVRQGTLDQPVRATPPLPHLSPRQNASIQQDLAYQPATSPGSDAASHEDSEALPSAVDGFDWTEAVNLTALSDGMAALSIKPEGAGYLGATSSVVPLRALLRSDHNNTESSPSLQRHAQQQSSTLLSSVNFTNVTQNTFIDAYFQFYNTQYPFIHESTFRAQLAGANRPKGHSWSILLNTILAIGAWSIGDDESTMDDIFYNEVSRLCMDNSVFESGNLAIVQALLLLSNYTQKRDRPNTGWNYLGLAVRMALSLGLHKEFPKWEITLLQREIRRRVWWGVYIFDSGASITFGRPILLPELGIMDAHEVLNITEDALTPMTTALPVELNDPTQYSGMIAQSKFHISIKGLYNRLIAQPEPSAQELLELEQSIDQWEEAIPAYFQVNNPRVQADTNFLLSRFKLQWRTMNVRIVLFRPIILRWAAKPWKSDPGSCFESPEELECRRRCLGNARATINSISDYMTNNISSRLGTWYMLYFLFQAGLIPIIYLMTDPLHADAPSWLDDIRATKTLLTHTSTYNQLAARCLEVVNKLCSPVLDDPEPEVMLQNTDLFDETHAMYLGDQFDLGTMEFWDWSNNVLQGSM</sequence>
<dbReference type="PANTHER" id="PTHR47424">
    <property type="entry name" value="REGULATORY PROTEIN GAL4"/>
    <property type="match status" value="1"/>
</dbReference>
<dbReference type="InterPro" id="IPR051127">
    <property type="entry name" value="Fungal_SecMet_Regulators"/>
</dbReference>
<keyword evidence="6" id="KW-0010">Activator</keyword>
<dbReference type="Pfam" id="PF00172">
    <property type="entry name" value="Zn_clus"/>
    <property type="match status" value="1"/>
</dbReference>
<dbReference type="FunFam" id="4.10.240.10:FF:000009">
    <property type="entry name" value="C6 transcription factor (Gal4)"/>
    <property type="match status" value="1"/>
</dbReference>
<dbReference type="CDD" id="cd12148">
    <property type="entry name" value="fungal_TF_MHR"/>
    <property type="match status" value="1"/>
</dbReference>
<dbReference type="CDD" id="cd00067">
    <property type="entry name" value="GAL4"/>
    <property type="match status" value="1"/>
</dbReference>
<dbReference type="PANTHER" id="PTHR47424:SF2">
    <property type="entry name" value="TRANSCRIPTION FACTOR DOMAIN-CONTAINING PROTEIN-RELATED"/>
    <property type="match status" value="1"/>
</dbReference>
<dbReference type="GO" id="GO:0006351">
    <property type="term" value="P:DNA-templated transcription"/>
    <property type="evidence" value="ECO:0007669"/>
    <property type="project" value="InterPro"/>
</dbReference>
<dbReference type="GO" id="GO:0005634">
    <property type="term" value="C:nucleus"/>
    <property type="evidence" value="ECO:0007669"/>
    <property type="project" value="UniProtKB-SubCell"/>
</dbReference>
<evidence type="ECO:0000256" key="4">
    <source>
        <dbReference type="ARBA" id="ARBA00023015"/>
    </source>
</evidence>
<reference evidence="11 12" key="1">
    <citation type="journal article" date="2018" name="IMA Fungus">
        <title>IMA Genome-F 9: Draft genome sequence of Annulohypoxylon stygium, Aspergillus mulundensis, Berkeleyomyces basicola (syn. Thielaviopsis basicola), Ceratocystis smalleyi, two Cercospora beticola strains, Coleophoma cylindrospora, Fusarium fracticaudum, Phialophora cf. hyalina, and Morchella septimelata.</title>
        <authorList>
            <person name="Wingfield B.D."/>
            <person name="Bills G.F."/>
            <person name="Dong Y."/>
            <person name="Huang W."/>
            <person name="Nel W.J."/>
            <person name="Swalarsk-Parry B.S."/>
            <person name="Vaghefi N."/>
            <person name="Wilken P.M."/>
            <person name="An Z."/>
            <person name="de Beer Z.W."/>
            <person name="De Vos L."/>
            <person name="Chen L."/>
            <person name="Duong T.A."/>
            <person name="Gao Y."/>
            <person name="Hammerbacher A."/>
            <person name="Kikkert J.R."/>
            <person name="Li Y."/>
            <person name="Li H."/>
            <person name="Li K."/>
            <person name="Li Q."/>
            <person name="Liu X."/>
            <person name="Ma X."/>
            <person name="Naidoo K."/>
            <person name="Pethybridge S.J."/>
            <person name="Sun J."/>
            <person name="Steenkamp E.T."/>
            <person name="van der Nest M.A."/>
            <person name="van Wyk S."/>
            <person name="Wingfield M.J."/>
            <person name="Xiong C."/>
            <person name="Yue Q."/>
            <person name="Zhang X."/>
        </authorList>
    </citation>
    <scope>NUCLEOTIDE SEQUENCE [LARGE SCALE GENOMIC DNA]</scope>
    <source>
        <strain evidence="11 12">BP6252</strain>
    </source>
</reference>
<evidence type="ECO:0000256" key="9">
    <source>
        <dbReference type="ARBA" id="ARBA00023277"/>
    </source>
</evidence>
<evidence type="ECO:0000256" key="6">
    <source>
        <dbReference type="ARBA" id="ARBA00023159"/>
    </source>
</evidence>
<keyword evidence="2" id="KW-0479">Metal-binding</keyword>
<dbReference type="AlphaFoldDB" id="A0A3D8S059"/>
<name>A0A3D8S059_9HELO</name>
<comment type="caution">
    <text evidence="11">The sequence shown here is derived from an EMBL/GenBank/DDBJ whole genome shotgun (WGS) entry which is preliminary data.</text>
</comment>
<dbReference type="SMART" id="SM00906">
    <property type="entry name" value="Fungal_trans"/>
    <property type="match status" value="1"/>
</dbReference>
<keyword evidence="3" id="KW-0862">Zinc</keyword>
<evidence type="ECO:0000259" key="10">
    <source>
        <dbReference type="PROSITE" id="PS50048"/>
    </source>
</evidence>
<evidence type="ECO:0000256" key="1">
    <source>
        <dbReference type="ARBA" id="ARBA00004123"/>
    </source>
</evidence>
<dbReference type="InterPro" id="IPR001138">
    <property type="entry name" value="Zn2Cys6_DnaBD"/>
</dbReference>
<dbReference type="PROSITE" id="PS50048">
    <property type="entry name" value="ZN2_CY6_FUNGAL_2"/>
    <property type="match status" value="1"/>
</dbReference>
<accession>A0A3D8S059</accession>
<feature type="domain" description="Zn(2)-C6 fungal-type" evidence="10">
    <location>
        <begin position="12"/>
        <end position="42"/>
    </location>
</feature>
<organism evidence="11 12">
    <name type="scientific">Coleophoma cylindrospora</name>
    <dbReference type="NCBI Taxonomy" id="1849047"/>
    <lineage>
        <taxon>Eukaryota</taxon>
        <taxon>Fungi</taxon>
        <taxon>Dikarya</taxon>
        <taxon>Ascomycota</taxon>
        <taxon>Pezizomycotina</taxon>
        <taxon>Leotiomycetes</taxon>
        <taxon>Helotiales</taxon>
        <taxon>Dermateaceae</taxon>
        <taxon>Coleophoma</taxon>
    </lineage>
</organism>
<proteinExistence type="predicted"/>
<gene>
    <name evidence="11" type="ORF">BP6252_04317</name>
</gene>
<dbReference type="Gene3D" id="4.10.240.10">
    <property type="entry name" value="Zn(2)-C6 fungal-type DNA-binding domain"/>
    <property type="match status" value="1"/>
</dbReference>
<keyword evidence="9" id="KW-0119">Carbohydrate metabolism</keyword>